<evidence type="ECO:0008006" key="4">
    <source>
        <dbReference type="Google" id="ProtNLM"/>
    </source>
</evidence>
<dbReference type="EMBL" id="FNPF01000004">
    <property type="protein sequence ID" value="SDY21371.1"/>
    <property type="molecule type" value="Genomic_DNA"/>
</dbReference>
<protein>
    <recommendedName>
        <fullName evidence="4">5-bromo-4-chloroindolyl phosphate hydrolysis protein</fullName>
    </recommendedName>
</protein>
<feature type="transmembrane region" description="Helical" evidence="1">
    <location>
        <begin position="108"/>
        <end position="126"/>
    </location>
</feature>
<evidence type="ECO:0000256" key="1">
    <source>
        <dbReference type="SAM" id="Phobius"/>
    </source>
</evidence>
<feature type="transmembrane region" description="Helical" evidence="1">
    <location>
        <begin position="83"/>
        <end position="102"/>
    </location>
</feature>
<evidence type="ECO:0000313" key="2">
    <source>
        <dbReference type="EMBL" id="SDY21371.1"/>
    </source>
</evidence>
<name>A0A1H3I0Z6_9RHOB</name>
<keyword evidence="1" id="KW-0472">Membrane</keyword>
<keyword evidence="3" id="KW-1185">Reference proteome</keyword>
<dbReference type="Proteomes" id="UP000199286">
    <property type="component" value="Unassembled WGS sequence"/>
</dbReference>
<sequence length="273" mass="28882">MKAPALIPSLRFVTRGDAVEGRLGLLLLAALPLVVWALHGSQAMQLSALVLAVVLILAVRLIARGQRIARAYAAARLAAAPRVPRKIIGALLIGLVVGTLALHRFGSGRVAAVFGLLAAALALISFGPDPLRDKTATDCPEAGAGDRRRPLLIALESALADAEARVLSLDDPQLAHETTAFADHVAATLHRAARQDRARIDRMEPLLTDLQHRLAAEIARLEEGDRGPFASRRYVERLALMREAVDTWITDDAESAAAPSVRAPGGGGETLAA</sequence>
<reference evidence="2 3" key="1">
    <citation type="submission" date="2016-10" db="EMBL/GenBank/DDBJ databases">
        <authorList>
            <person name="de Groot N.N."/>
        </authorList>
    </citation>
    <scope>NUCLEOTIDE SEQUENCE [LARGE SCALE GENOMIC DNA]</scope>
    <source>
        <strain evidence="2 3">DSM 26880</strain>
    </source>
</reference>
<dbReference type="OrthoDB" id="7877480at2"/>
<accession>A0A1H3I0Z6</accession>
<keyword evidence="1" id="KW-1133">Transmembrane helix</keyword>
<organism evidence="2 3">
    <name type="scientific">Citreimonas salinaria</name>
    <dbReference type="NCBI Taxonomy" id="321339"/>
    <lineage>
        <taxon>Bacteria</taxon>
        <taxon>Pseudomonadati</taxon>
        <taxon>Pseudomonadota</taxon>
        <taxon>Alphaproteobacteria</taxon>
        <taxon>Rhodobacterales</taxon>
        <taxon>Roseobacteraceae</taxon>
        <taxon>Citreimonas</taxon>
    </lineage>
</organism>
<dbReference type="RefSeq" id="WP_089881678.1">
    <property type="nucleotide sequence ID" value="NZ_FNPF01000004.1"/>
</dbReference>
<evidence type="ECO:0000313" key="3">
    <source>
        <dbReference type="Proteomes" id="UP000199286"/>
    </source>
</evidence>
<feature type="transmembrane region" description="Helical" evidence="1">
    <location>
        <begin position="21"/>
        <end position="38"/>
    </location>
</feature>
<dbReference type="STRING" id="321339.SAMN05444340_104290"/>
<dbReference type="AlphaFoldDB" id="A0A1H3I0Z6"/>
<keyword evidence="1" id="KW-0812">Transmembrane</keyword>
<feature type="transmembrane region" description="Helical" evidence="1">
    <location>
        <begin position="44"/>
        <end position="63"/>
    </location>
</feature>
<gene>
    <name evidence="2" type="ORF">SAMN05444340_104290</name>
</gene>
<proteinExistence type="predicted"/>